<dbReference type="PROSITE" id="PS51736">
    <property type="entry name" value="RECOMBINASES_3"/>
    <property type="match status" value="1"/>
</dbReference>
<evidence type="ECO:0000256" key="4">
    <source>
        <dbReference type="ARBA" id="ARBA00023172"/>
    </source>
</evidence>
<dbReference type="EMBL" id="JAVBIK010000001">
    <property type="protein sequence ID" value="MDT7518144.1"/>
    <property type="molecule type" value="Genomic_DNA"/>
</dbReference>
<dbReference type="Proteomes" id="UP001321700">
    <property type="component" value="Unassembled WGS sequence"/>
</dbReference>
<dbReference type="InterPro" id="IPR036162">
    <property type="entry name" value="Resolvase-like_N_sf"/>
</dbReference>
<reference evidence="7 8" key="1">
    <citation type="submission" date="2023-08" db="EMBL/GenBank/DDBJ databases">
        <title>Rhodoferax potami sp. nov. and Rhodoferax mekongensis sp. nov., isolated from the Mekong River in Thailand.</title>
        <authorList>
            <person name="Kitikhun S."/>
            <person name="Charoenyingcharoen P."/>
            <person name="Siriarchawattana P."/>
            <person name="Likhitrattanapisal S."/>
            <person name="Nilsakha T."/>
            <person name="Chanpet A."/>
            <person name="Rattanawaree P."/>
            <person name="Ingsriswang S."/>
        </authorList>
    </citation>
    <scope>NUCLEOTIDE SEQUENCE [LARGE SCALE GENOMIC DNA]</scope>
    <source>
        <strain evidence="7 8">TBRC 17660</strain>
    </source>
</reference>
<feature type="active site" description="O-(5'-phospho-DNA)-serine intermediate" evidence="5">
    <location>
        <position position="9"/>
    </location>
</feature>
<organism evidence="7 8">
    <name type="scientific">Rhodoferax potami</name>
    <dbReference type="NCBI Taxonomy" id="3068338"/>
    <lineage>
        <taxon>Bacteria</taxon>
        <taxon>Pseudomonadati</taxon>
        <taxon>Pseudomonadota</taxon>
        <taxon>Betaproteobacteria</taxon>
        <taxon>Burkholderiales</taxon>
        <taxon>Comamonadaceae</taxon>
        <taxon>Rhodoferax</taxon>
    </lineage>
</organism>
<dbReference type="PANTHER" id="PTHR30461:SF2">
    <property type="entry name" value="SERINE RECOMBINASE PINE-RELATED"/>
    <property type="match status" value="1"/>
</dbReference>
<dbReference type="PROSITE" id="PS00397">
    <property type="entry name" value="RECOMBINASES_1"/>
    <property type="match status" value="1"/>
</dbReference>
<evidence type="ECO:0000313" key="7">
    <source>
        <dbReference type="EMBL" id="MDT7518144.1"/>
    </source>
</evidence>
<comment type="caution">
    <text evidence="7">The sequence shown here is derived from an EMBL/GenBank/DDBJ whole genome shotgun (WGS) entry which is preliminary data.</text>
</comment>
<keyword evidence="8" id="KW-1185">Reference proteome</keyword>
<dbReference type="InterPro" id="IPR006118">
    <property type="entry name" value="Recombinase_CS"/>
</dbReference>
<evidence type="ECO:0000259" key="6">
    <source>
        <dbReference type="PROSITE" id="PS51736"/>
    </source>
</evidence>
<dbReference type="Gene3D" id="3.40.50.1390">
    <property type="entry name" value="Resolvase, N-terminal catalytic domain"/>
    <property type="match status" value="1"/>
</dbReference>
<sequence>MIFGYARVSTTEQDTALQITALKLAGAKTIYQEKTSSVGARPELRKMLGCLTKDDCVIVYKLDRLARSLKDLLQILEQVETTGAKFRSLTEPIDTVTPAGKLMLNILGSFAEFERSLIRERAMAGQKEAMKAGKHCGRPRTLTDEQENDINRLYNQGFYSLANLAQIFSCSPSVIKRTVYRVQKPSSSSLR</sequence>
<evidence type="ECO:0000256" key="5">
    <source>
        <dbReference type="PROSITE-ProRule" id="PRU10137"/>
    </source>
</evidence>
<evidence type="ECO:0000256" key="2">
    <source>
        <dbReference type="ARBA" id="ARBA00022908"/>
    </source>
</evidence>
<feature type="domain" description="Resolvase/invertase-type recombinase catalytic" evidence="6">
    <location>
        <begin position="1"/>
        <end position="133"/>
    </location>
</feature>
<dbReference type="CDD" id="cd03768">
    <property type="entry name" value="SR_ResInv"/>
    <property type="match status" value="1"/>
</dbReference>
<dbReference type="Pfam" id="PF00239">
    <property type="entry name" value="Resolvase"/>
    <property type="match status" value="1"/>
</dbReference>
<name>A0ABU3KLK8_9BURK</name>
<evidence type="ECO:0000313" key="8">
    <source>
        <dbReference type="Proteomes" id="UP001321700"/>
    </source>
</evidence>
<dbReference type="Pfam" id="PF02796">
    <property type="entry name" value="HTH_7"/>
    <property type="match status" value="1"/>
</dbReference>
<evidence type="ECO:0000256" key="1">
    <source>
        <dbReference type="ARBA" id="ARBA00009913"/>
    </source>
</evidence>
<dbReference type="RefSeq" id="WP_313873924.1">
    <property type="nucleotide sequence ID" value="NZ_JAVBIK010000001.1"/>
</dbReference>
<accession>A0ABU3KLK8</accession>
<dbReference type="SMART" id="SM00857">
    <property type="entry name" value="Resolvase"/>
    <property type="match status" value="1"/>
</dbReference>
<comment type="similarity">
    <text evidence="1">Belongs to the site-specific recombinase resolvase family.</text>
</comment>
<keyword evidence="4" id="KW-0233">DNA recombination</keyword>
<protein>
    <submittedName>
        <fullName evidence="7">Recombinase family protein</fullName>
    </submittedName>
</protein>
<keyword evidence="3" id="KW-0238">DNA-binding</keyword>
<dbReference type="PANTHER" id="PTHR30461">
    <property type="entry name" value="DNA-INVERTASE FROM LAMBDOID PROPHAGE"/>
    <property type="match status" value="1"/>
</dbReference>
<proteinExistence type="inferred from homology"/>
<dbReference type="SUPFAM" id="SSF53041">
    <property type="entry name" value="Resolvase-like"/>
    <property type="match status" value="1"/>
</dbReference>
<dbReference type="InterPro" id="IPR050639">
    <property type="entry name" value="SSR_resolvase"/>
</dbReference>
<keyword evidence="2" id="KW-0229">DNA integration</keyword>
<gene>
    <name evidence="7" type="ORF">RAE19_05250</name>
</gene>
<dbReference type="InterPro" id="IPR006120">
    <property type="entry name" value="Resolvase_HTH_dom"/>
</dbReference>
<dbReference type="InterPro" id="IPR006119">
    <property type="entry name" value="Resolv_N"/>
</dbReference>
<evidence type="ECO:0000256" key="3">
    <source>
        <dbReference type="ARBA" id="ARBA00023125"/>
    </source>
</evidence>